<accession>A0AAN5CJ46</accession>
<proteinExistence type="predicted"/>
<sequence length="109" mass="12017">MHYRSLFIVSILGLLLISSLDAAKPAKGKKGEPVVLEESSVVGEAPTPKIFRPKNLKVVSAYDKCKMDCQKVKEQEGIHSYLAQLREELAAVEAALGEEAHLEEDEHES</sequence>
<evidence type="ECO:0000313" key="2">
    <source>
        <dbReference type="EMBL" id="GMR45310.1"/>
    </source>
</evidence>
<feature type="chain" id="PRO_5042941519" evidence="1">
    <location>
        <begin position="23"/>
        <end position="109"/>
    </location>
</feature>
<comment type="caution">
    <text evidence="2">The sequence shown here is derived from an EMBL/GenBank/DDBJ whole genome shotgun (WGS) entry which is preliminary data.</text>
</comment>
<keyword evidence="1" id="KW-0732">Signal</keyword>
<name>A0AAN5CJ46_9BILA</name>
<evidence type="ECO:0000256" key="1">
    <source>
        <dbReference type="SAM" id="SignalP"/>
    </source>
</evidence>
<keyword evidence="3" id="KW-1185">Reference proteome</keyword>
<feature type="signal peptide" evidence="1">
    <location>
        <begin position="1"/>
        <end position="22"/>
    </location>
</feature>
<protein>
    <submittedName>
        <fullName evidence="2">Uncharacterized protein</fullName>
    </submittedName>
</protein>
<dbReference type="AlphaFoldDB" id="A0AAN5CJ46"/>
<dbReference type="EMBL" id="BTRK01000004">
    <property type="protein sequence ID" value="GMR45310.1"/>
    <property type="molecule type" value="Genomic_DNA"/>
</dbReference>
<gene>
    <name evidence="2" type="ORF">PMAYCL1PPCAC_15505</name>
</gene>
<feature type="non-terminal residue" evidence="2">
    <location>
        <position position="109"/>
    </location>
</feature>
<evidence type="ECO:0000313" key="3">
    <source>
        <dbReference type="Proteomes" id="UP001328107"/>
    </source>
</evidence>
<organism evidence="2 3">
    <name type="scientific">Pristionchus mayeri</name>
    <dbReference type="NCBI Taxonomy" id="1317129"/>
    <lineage>
        <taxon>Eukaryota</taxon>
        <taxon>Metazoa</taxon>
        <taxon>Ecdysozoa</taxon>
        <taxon>Nematoda</taxon>
        <taxon>Chromadorea</taxon>
        <taxon>Rhabditida</taxon>
        <taxon>Rhabditina</taxon>
        <taxon>Diplogasteromorpha</taxon>
        <taxon>Diplogasteroidea</taxon>
        <taxon>Neodiplogasteridae</taxon>
        <taxon>Pristionchus</taxon>
    </lineage>
</organism>
<dbReference type="Proteomes" id="UP001328107">
    <property type="component" value="Unassembled WGS sequence"/>
</dbReference>
<reference evidence="3" key="1">
    <citation type="submission" date="2022-10" db="EMBL/GenBank/DDBJ databases">
        <title>Genome assembly of Pristionchus species.</title>
        <authorList>
            <person name="Yoshida K."/>
            <person name="Sommer R.J."/>
        </authorList>
    </citation>
    <scope>NUCLEOTIDE SEQUENCE [LARGE SCALE GENOMIC DNA]</scope>
    <source>
        <strain evidence="3">RS5460</strain>
    </source>
</reference>